<dbReference type="EMBL" id="JAGIOI010000001">
    <property type="protein sequence ID" value="MBP2411928.1"/>
    <property type="molecule type" value="Genomic_DNA"/>
</dbReference>
<feature type="transmembrane region" description="Helical" evidence="6">
    <location>
        <begin position="117"/>
        <end position="141"/>
    </location>
</feature>
<evidence type="ECO:0000256" key="1">
    <source>
        <dbReference type="ARBA" id="ARBA00004141"/>
    </source>
</evidence>
<evidence type="ECO:0000256" key="5">
    <source>
        <dbReference type="SAM" id="MobiDB-lite"/>
    </source>
</evidence>
<dbReference type="Pfam" id="PF05154">
    <property type="entry name" value="TM2"/>
    <property type="match status" value="1"/>
</dbReference>
<feature type="region of interest" description="Disordered" evidence="5">
    <location>
        <begin position="1"/>
        <end position="73"/>
    </location>
</feature>
<evidence type="ECO:0000313" key="9">
    <source>
        <dbReference type="Proteomes" id="UP000711614"/>
    </source>
</evidence>
<keyword evidence="9" id="KW-1185">Reference proteome</keyword>
<keyword evidence="2 6" id="KW-0812">Transmembrane</keyword>
<evidence type="ECO:0000256" key="2">
    <source>
        <dbReference type="ARBA" id="ARBA00022692"/>
    </source>
</evidence>
<evidence type="ECO:0000256" key="4">
    <source>
        <dbReference type="ARBA" id="ARBA00023136"/>
    </source>
</evidence>
<sequence>MSENTQPEQNPLGLNKPTEVPAGYDQPAPVDTPVPPAYGTPSYGQPDAPAPEAPAYQQPQGYPQQNVQPGAPYQQPYQQPGFAVAGAQKSKVVAGVLGILLGSLGIHNFYLGYNKKALIQLLVSVLSFGFLAWAIGIWGLIEGILILVGSENFRTDANGVPLKE</sequence>
<comment type="caution">
    <text evidence="8">The sequence shown here is derived from an EMBL/GenBank/DDBJ whole genome shotgun (WGS) entry which is preliminary data.</text>
</comment>
<evidence type="ECO:0000313" key="8">
    <source>
        <dbReference type="EMBL" id="MBP2411928.1"/>
    </source>
</evidence>
<gene>
    <name evidence="8" type="ORF">JOF48_000727</name>
</gene>
<keyword evidence="3 6" id="KW-1133">Transmembrane helix</keyword>
<organism evidence="8 9">
    <name type="scientific">Arthrobacter stackebrandtii</name>
    <dbReference type="NCBI Taxonomy" id="272161"/>
    <lineage>
        <taxon>Bacteria</taxon>
        <taxon>Bacillati</taxon>
        <taxon>Actinomycetota</taxon>
        <taxon>Actinomycetes</taxon>
        <taxon>Micrococcales</taxon>
        <taxon>Micrococcaceae</taxon>
        <taxon>Arthrobacter</taxon>
    </lineage>
</organism>
<keyword evidence="4 6" id="KW-0472">Membrane</keyword>
<dbReference type="RefSeq" id="WP_245346387.1">
    <property type="nucleotide sequence ID" value="NZ_JAGIOI010000001.1"/>
</dbReference>
<dbReference type="Proteomes" id="UP000711614">
    <property type="component" value="Unassembled WGS sequence"/>
</dbReference>
<dbReference type="InterPro" id="IPR007829">
    <property type="entry name" value="TM2"/>
</dbReference>
<evidence type="ECO:0000256" key="3">
    <source>
        <dbReference type="ARBA" id="ARBA00022989"/>
    </source>
</evidence>
<feature type="domain" description="TM2" evidence="7">
    <location>
        <begin position="88"/>
        <end position="137"/>
    </location>
</feature>
<accession>A0ABS4YVH0</accession>
<evidence type="ECO:0000256" key="6">
    <source>
        <dbReference type="SAM" id="Phobius"/>
    </source>
</evidence>
<proteinExistence type="predicted"/>
<comment type="subcellular location">
    <subcellularLocation>
        <location evidence="1">Membrane</location>
        <topology evidence="1">Multi-pass membrane protein</topology>
    </subcellularLocation>
</comment>
<evidence type="ECO:0000259" key="7">
    <source>
        <dbReference type="Pfam" id="PF05154"/>
    </source>
</evidence>
<reference evidence="8 9" key="1">
    <citation type="submission" date="2021-03" db="EMBL/GenBank/DDBJ databases">
        <title>Sequencing the genomes of 1000 actinobacteria strains.</title>
        <authorList>
            <person name="Klenk H.-P."/>
        </authorList>
    </citation>
    <scope>NUCLEOTIDE SEQUENCE [LARGE SCALE GENOMIC DNA]</scope>
    <source>
        <strain evidence="8 9">DSM 16005</strain>
    </source>
</reference>
<protein>
    <submittedName>
        <fullName evidence="8">TM2 domain-containing membrane protein YozV</fullName>
    </submittedName>
</protein>
<name>A0ABS4YVH0_9MICC</name>
<feature type="compositionally biased region" description="Low complexity" evidence="5">
    <location>
        <begin position="53"/>
        <end position="73"/>
    </location>
</feature>
<feature type="transmembrane region" description="Helical" evidence="6">
    <location>
        <begin position="92"/>
        <end position="111"/>
    </location>
</feature>